<dbReference type="CDD" id="cd00093">
    <property type="entry name" value="HTH_XRE"/>
    <property type="match status" value="1"/>
</dbReference>
<reference evidence="2 3" key="1">
    <citation type="journal article" date="2015" name="Genome Announc.">
        <title>Expanding the biotechnology potential of lactobacilli through comparative genomics of 213 strains and associated genera.</title>
        <authorList>
            <person name="Sun Z."/>
            <person name="Harris H.M."/>
            <person name="McCann A."/>
            <person name="Guo C."/>
            <person name="Argimon S."/>
            <person name="Zhang W."/>
            <person name="Yang X."/>
            <person name="Jeffery I.B."/>
            <person name="Cooney J.C."/>
            <person name="Kagawa T.F."/>
            <person name="Liu W."/>
            <person name="Song Y."/>
            <person name="Salvetti E."/>
            <person name="Wrobel A."/>
            <person name="Rasinkangas P."/>
            <person name="Parkhill J."/>
            <person name="Rea M.C."/>
            <person name="O'Sullivan O."/>
            <person name="Ritari J."/>
            <person name="Douillard F.P."/>
            <person name="Paul Ross R."/>
            <person name="Yang R."/>
            <person name="Briner A.E."/>
            <person name="Felis G.E."/>
            <person name="de Vos W.M."/>
            <person name="Barrangou R."/>
            <person name="Klaenhammer T.R."/>
            <person name="Caufield P.W."/>
            <person name="Cui Y."/>
            <person name="Zhang H."/>
            <person name="O'Toole P.W."/>
        </authorList>
    </citation>
    <scope>NUCLEOTIDE SEQUENCE [LARGE SCALE GENOMIC DNA]</scope>
    <source>
        <strain evidence="2 3">DSM 15814</strain>
    </source>
</reference>
<dbReference type="eggNOG" id="COG1396">
    <property type="taxonomic scope" value="Bacteria"/>
</dbReference>
<dbReference type="PATRIC" id="fig|1114972.6.peg.969"/>
<keyword evidence="3" id="KW-1185">Reference proteome</keyword>
<dbReference type="EMBL" id="AZFF01000016">
    <property type="protein sequence ID" value="KRL53706.1"/>
    <property type="molecule type" value="Genomic_DNA"/>
</dbReference>
<dbReference type="OrthoDB" id="5346389at2"/>
<dbReference type="Gene3D" id="3.30.450.180">
    <property type="match status" value="1"/>
</dbReference>
<sequence length="298" mass="33889">MTTARQQELADFLVTRRSRLQPDQVGLPTIGRRRTPGLRREEVATLAGISLTWYTWLEQGRDIHISDQVVASLANALKLTESETNHFYTLAGVAQPDTPVPFTETINTMLQRTIDSWPLSGVIVIDRRWNFVAVNQLADVFATQVVGHPLVHENLLREMFTDDAFAQVITNWPIVAHNMVGRFRQMYASQTDDQDLTAFVTALRHDSAIFSQLWTQHDIVPEAERGKTMIFPDTGEVHFDETNFIVGDNTDLHMYVFTPSPEDNTLDKIMGILNHTNPQQLQRFKASFSPLLEKLSNE</sequence>
<dbReference type="InterPro" id="IPR041413">
    <property type="entry name" value="MLTR_LBD"/>
</dbReference>
<dbReference type="PANTHER" id="PTHR35010">
    <property type="entry name" value="BLL4672 PROTEIN-RELATED"/>
    <property type="match status" value="1"/>
</dbReference>
<gene>
    <name evidence="2" type="ORF">FD35_GL000958</name>
</gene>
<protein>
    <recommendedName>
        <fullName evidence="1">HTH cro/C1-type domain-containing protein</fullName>
    </recommendedName>
</protein>
<dbReference type="STRING" id="1114972.FD35_GL000958"/>
<dbReference type="Pfam" id="PF17765">
    <property type="entry name" value="MLTR_LBD"/>
    <property type="match status" value="1"/>
</dbReference>
<dbReference type="InterPro" id="IPR010982">
    <property type="entry name" value="Lambda_DNA-bd_dom_sf"/>
</dbReference>
<dbReference type="InterPro" id="IPR001387">
    <property type="entry name" value="Cro/C1-type_HTH"/>
</dbReference>
<proteinExistence type="predicted"/>
<comment type="caution">
    <text evidence="2">The sequence shown here is derived from an EMBL/GenBank/DDBJ whole genome shotgun (WGS) entry which is preliminary data.</text>
</comment>
<dbReference type="SMART" id="SM00530">
    <property type="entry name" value="HTH_XRE"/>
    <property type="match status" value="1"/>
</dbReference>
<evidence type="ECO:0000259" key="1">
    <source>
        <dbReference type="SMART" id="SM00530"/>
    </source>
</evidence>
<evidence type="ECO:0000313" key="2">
    <source>
        <dbReference type="EMBL" id="KRL53706.1"/>
    </source>
</evidence>
<accession>A0A0R1RG47</accession>
<dbReference type="RefSeq" id="WP_017261071.1">
    <property type="nucleotide sequence ID" value="NZ_AUAW01000016.1"/>
</dbReference>
<dbReference type="AlphaFoldDB" id="A0A0R1RG47"/>
<evidence type="ECO:0000313" key="3">
    <source>
        <dbReference type="Proteomes" id="UP000051999"/>
    </source>
</evidence>
<dbReference type="Proteomes" id="UP000051999">
    <property type="component" value="Unassembled WGS sequence"/>
</dbReference>
<dbReference type="GO" id="GO:0003677">
    <property type="term" value="F:DNA binding"/>
    <property type="evidence" value="ECO:0007669"/>
    <property type="project" value="InterPro"/>
</dbReference>
<name>A0A0R1RG47_9LACO</name>
<feature type="domain" description="HTH cro/C1-type" evidence="1">
    <location>
        <begin position="12"/>
        <end position="84"/>
    </location>
</feature>
<dbReference type="Pfam" id="PF13560">
    <property type="entry name" value="HTH_31"/>
    <property type="match status" value="1"/>
</dbReference>
<organism evidence="2 3">
    <name type="scientific">Furfurilactobacillus rossiae DSM 15814</name>
    <dbReference type="NCBI Taxonomy" id="1114972"/>
    <lineage>
        <taxon>Bacteria</taxon>
        <taxon>Bacillati</taxon>
        <taxon>Bacillota</taxon>
        <taxon>Bacilli</taxon>
        <taxon>Lactobacillales</taxon>
        <taxon>Lactobacillaceae</taxon>
        <taxon>Furfurilactobacillus</taxon>
    </lineage>
</organism>
<dbReference type="SUPFAM" id="SSF47413">
    <property type="entry name" value="lambda repressor-like DNA-binding domains"/>
    <property type="match status" value="1"/>
</dbReference>
<dbReference type="Gene3D" id="1.10.260.40">
    <property type="entry name" value="lambda repressor-like DNA-binding domains"/>
    <property type="match status" value="1"/>
</dbReference>